<dbReference type="EMBL" id="JAQQEZ010000006">
    <property type="protein sequence ID" value="MFM0001684.1"/>
    <property type="molecule type" value="Genomic_DNA"/>
</dbReference>
<sequence>MSMFKDAFTQLNSDYGTSSQQLPGTAYAPWLAQSDHAMLTGLADFTGSMTDNPVSSNPMLVNQTDTFSYQVLQSTRTEGNLLDGKISQTQRSHLQARLCADQRRRKQHSRHRNETRQATSGDVEPGVQSVCTTIRIRERRVGVGRHHANEYIGFERSAYVAATFV</sequence>
<evidence type="ECO:0000313" key="3">
    <source>
        <dbReference type="Proteomes" id="UP001629230"/>
    </source>
</evidence>
<comment type="caution">
    <text evidence="2">The sequence shown here is derived from an EMBL/GenBank/DDBJ whole genome shotgun (WGS) entry which is preliminary data.</text>
</comment>
<evidence type="ECO:0000256" key="1">
    <source>
        <dbReference type="SAM" id="MobiDB-lite"/>
    </source>
</evidence>
<feature type="region of interest" description="Disordered" evidence="1">
    <location>
        <begin position="101"/>
        <end position="126"/>
    </location>
</feature>
<gene>
    <name evidence="2" type="ORF">PQR57_11705</name>
</gene>
<reference evidence="2 3" key="1">
    <citation type="journal article" date="2024" name="Chem. Sci.">
        <title>Discovery of megapolipeptins by genome mining of a Burkholderiales bacteria collection.</title>
        <authorList>
            <person name="Paulo B.S."/>
            <person name="Recchia M.J.J."/>
            <person name="Lee S."/>
            <person name="Fergusson C.H."/>
            <person name="Romanowski S.B."/>
            <person name="Hernandez A."/>
            <person name="Krull N."/>
            <person name="Liu D.Y."/>
            <person name="Cavanagh H."/>
            <person name="Bos A."/>
            <person name="Gray C.A."/>
            <person name="Murphy B.T."/>
            <person name="Linington R.G."/>
            <person name="Eustaquio A.S."/>
        </authorList>
    </citation>
    <scope>NUCLEOTIDE SEQUENCE [LARGE SCALE GENOMIC DNA]</scope>
    <source>
        <strain evidence="2 3">RL17-350-BIC-A</strain>
    </source>
</reference>
<accession>A0ABW9AP60</accession>
<feature type="compositionally biased region" description="Basic residues" evidence="1">
    <location>
        <begin position="103"/>
        <end position="113"/>
    </location>
</feature>
<dbReference type="Proteomes" id="UP001629230">
    <property type="component" value="Unassembled WGS sequence"/>
</dbReference>
<name>A0ABW9AP60_9BURK</name>
<organism evidence="2 3">
    <name type="scientific">Paraburkholderia dipogonis</name>
    <dbReference type="NCBI Taxonomy" id="1211383"/>
    <lineage>
        <taxon>Bacteria</taxon>
        <taxon>Pseudomonadati</taxon>
        <taxon>Pseudomonadota</taxon>
        <taxon>Betaproteobacteria</taxon>
        <taxon>Burkholderiales</taxon>
        <taxon>Burkholderiaceae</taxon>
        <taxon>Paraburkholderia</taxon>
    </lineage>
</organism>
<protein>
    <submittedName>
        <fullName evidence="2">Uncharacterized protein</fullName>
    </submittedName>
</protein>
<dbReference type="RefSeq" id="WP_408177163.1">
    <property type="nucleotide sequence ID" value="NZ_JAQQEZ010000006.1"/>
</dbReference>
<keyword evidence="3" id="KW-1185">Reference proteome</keyword>
<evidence type="ECO:0000313" key="2">
    <source>
        <dbReference type="EMBL" id="MFM0001684.1"/>
    </source>
</evidence>
<proteinExistence type="predicted"/>